<dbReference type="EMBL" id="JBHMCF010000037">
    <property type="protein sequence ID" value="MFB9474115.1"/>
    <property type="molecule type" value="Genomic_DNA"/>
</dbReference>
<feature type="transmembrane region" description="Helical" evidence="7">
    <location>
        <begin position="185"/>
        <end position="205"/>
    </location>
</feature>
<dbReference type="PANTHER" id="PTHR30509:SF9">
    <property type="entry name" value="MULTIDRUG RESISTANCE PROTEIN MDTO"/>
    <property type="match status" value="1"/>
</dbReference>
<evidence type="ECO:0000256" key="5">
    <source>
        <dbReference type="ARBA" id="ARBA00023136"/>
    </source>
</evidence>
<sequence length="317" mass="32895">MGTTNNSRIRLSAATRAVLGTAATLTVLTALGQPDTSLLAGGFTVMTSALAVDRLGTLALGAPLYLAALAAGAVAGPYPVAAALVFLPLIYAAVHARLHGPIGHGAGVFAFMGYFLAQFTEARAADVPQLSVAVVVAFCAVLCTGVRVPNPAEPSRAASRQALQVTAASALAIAGGHLVSPDHWYWAVVTTWVVFINTESTGEVLRQSVRRLVGTVLGAAAGYGLATLAAPYGPLLLVLLLACMFGMFFTSPDAYWAVTFFITGMLCMLLALLDTFSADVLVLRVHETALGACCGVLAARLQSRDGYRDHDRPPHDG</sequence>
<feature type="transmembrane region" description="Helical" evidence="7">
    <location>
        <begin position="64"/>
        <end position="91"/>
    </location>
</feature>
<name>A0ABV5NUY8_9ACTN</name>
<feature type="transmembrane region" description="Helical" evidence="7">
    <location>
        <begin position="217"/>
        <end position="248"/>
    </location>
</feature>
<proteinExistence type="inferred from homology"/>
<feature type="domain" description="Integral membrane bound transporter" evidence="8">
    <location>
        <begin position="172"/>
        <end position="297"/>
    </location>
</feature>
<dbReference type="Pfam" id="PF13515">
    <property type="entry name" value="FUSC_2"/>
    <property type="match status" value="1"/>
</dbReference>
<keyword evidence="3 7" id="KW-0812">Transmembrane</keyword>
<feature type="transmembrane region" description="Helical" evidence="7">
    <location>
        <begin position="162"/>
        <end position="179"/>
    </location>
</feature>
<comment type="caution">
    <text evidence="9">The sequence shown here is derived from an EMBL/GenBank/DDBJ whole genome shotgun (WGS) entry which is preliminary data.</text>
</comment>
<reference evidence="9 10" key="1">
    <citation type="submission" date="2024-09" db="EMBL/GenBank/DDBJ databases">
        <authorList>
            <person name="Sun Q."/>
            <person name="Mori K."/>
        </authorList>
    </citation>
    <scope>NUCLEOTIDE SEQUENCE [LARGE SCALE GENOMIC DNA]</scope>
    <source>
        <strain evidence="9 10">JCM 3324</strain>
    </source>
</reference>
<keyword evidence="2" id="KW-1003">Cell membrane</keyword>
<evidence type="ECO:0000313" key="9">
    <source>
        <dbReference type="EMBL" id="MFB9474115.1"/>
    </source>
</evidence>
<organism evidence="9 10">
    <name type="scientific">Nonomuraea salmonea</name>
    <dbReference type="NCBI Taxonomy" id="46181"/>
    <lineage>
        <taxon>Bacteria</taxon>
        <taxon>Bacillati</taxon>
        <taxon>Actinomycetota</taxon>
        <taxon>Actinomycetes</taxon>
        <taxon>Streptosporangiales</taxon>
        <taxon>Streptosporangiaceae</taxon>
        <taxon>Nonomuraea</taxon>
    </lineage>
</organism>
<gene>
    <name evidence="9" type="ORF">ACFFR3_31855</name>
</gene>
<evidence type="ECO:0000256" key="1">
    <source>
        <dbReference type="ARBA" id="ARBA00004651"/>
    </source>
</evidence>
<evidence type="ECO:0000256" key="6">
    <source>
        <dbReference type="ARBA" id="ARBA00043993"/>
    </source>
</evidence>
<feature type="transmembrane region" description="Helical" evidence="7">
    <location>
        <begin position="98"/>
        <end position="117"/>
    </location>
</feature>
<comment type="subcellular location">
    <subcellularLocation>
        <location evidence="1">Cell membrane</location>
        <topology evidence="1">Multi-pass membrane protein</topology>
    </subcellularLocation>
</comment>
<evidence type="ECO:0000313" key="10">
    <source>
        <dbReference type="Proteomes" id="UP001589568"/>
    </source>
</evidence>
<evidence type="ECO:0000256" key="2">
    <source>
        <dbReference type="ARBA" id="ARBA00022475"/>
    </source>
</evidence>
<dbReference type="Proteomes" id="UP001589568">
    <property type="component" value="Unassembled WGS sequence"/>
</dbReference>
<comment type="similarity">
    <text evidence="6">Belongs to the YccS/YhfK family.</text>
</comment>
<dbReference type="RefSeq" id="WP_345408910.1">
    <property type="nucleotide sequence ID" value="NZ_BAAAXS010000001.1"/>
</dbReference>
<evidence type="ECO:0000256" key="3">
    <source>
        <dbReference type="ARBA" id="ARBA00022692"/>
    </source>
</evidence>
<dbReference type="InterPro" id="IPR049453">
    <property type="entry name" value="Memb_transporter_dom"/>
</dbReference>
<feature type="transmembrane region" description="Helical" evidence="7">
    <location>
        <begin position="129"/>
        <end position="150"/>
    </location>
</feature>
<keyword evidence="10" id="KW-1185">Reference proteome</keyword>
<keyword evidence="5 7" id="KW-0472">Membrane</keyword>
<evidence type="ECO:0000256" key="7">
    <source>
        <dbReference type="SAM" id="Phobius"/>
    </source>
</evidence>
<evidence type="ECO:0000259" key="8">
    <source>
        <dbReference type="Pfam" id="PF13515"/>
    </source>
</evidence>
<protein>
    <submittedName>
        <fullName evidence="9">FUSC family protein</fullName>
    </submittedName>
</protein>
<dbReference type="PANTHER" id="PTHR30509">
    <property type="entry name" value="P-HYDROXYBENZOIC ACID EFFLUX PUMP SUBUNIT-RELATED"/>
    <property type="match status" value="1"/>
</dbReference>
<feature type="transmembrane region" description="Helical" evidence="7">
    <location>
        <begin position="254"/>
        <end position="273"/>
    </location>
</feature>
<accession>A0ABV5NUY8</accession>
<evidence type="ECO:0000256" key="4">
    <source>
        <dbReference type="ARBA" id="ARBA00022989"/>
    </source>
</evidence>
<keyword evidence="4 7" id="KW-1133">Transmembrane helix</keyword>